<name>T0ZKF9_9ZZZZ</name>
<reference evidence="1" key="1">
    <citation type="submission" date="2013-08" db="EMBL/GenBank/DDBJ databases">
        <authorList>
            <person name="Mendez C."/>
            <person name="Richter M."/>
            <person name="Ferrer M."/>
            <person name="Sanchez J."/>
        </authorList>
    </citation>
    <scope>NUCLEOTIDE SEQUENCE</scope>
</reference>
<evidence type="ECO:0000313" key="1">
    <source>
        <dbReference type="EMBL" id="EQD30320.1"/>
    </source>
</evidence>
<protein>
    <recommendedName>
        <fullName evidence="2">DUF4852 domain-containing protein</fullName>
    </recommendedName>
</protein>
<reference evidence="1" key="2">
    <citation type="journal article" date="2014" name="ISME J.">
        <title>Microbial stratification in low pH oxic and suboxic macroscopic growths along an acid mine drainage.</title>
        <authorList>
            <person name="Mendez-Garcia C."/>
            <person name="Mesa V."/>
            <person name="Sprenger R.R."/>
            <person name="Richter M."/>
            <person name="Diez M.S."/>
            <person name="Solano J."/>
            <person name="Bargiela R."/>
            <person name="Golyshina O.V."/>
            <person name="Manteca A."/>
            <person name="Ramos J.L."/>
            <person name="Gallego J.R."/>
            <person name="Llorente I."/>
            <person name="Martins Dos Santos V.A."/>
            <person name="Jensen O.N."/>
            <person name="Pelaez A.I."/>
            <person name="Sanchez J."/>
            <person name="Ferrer M."/>
        </authorList>
    </citation>
    <scope>NUCLEOTIDE SEQUENCE</scope>
</reference>
<evidence type="ECO:0008006" key="2">
    <source>
        <dbReference type="Google" id="ProtNLM"/>
    </source>
</evidence>
<organism evidence="1">
    <name type="scientific">mine drainage metagenome</name>
    <dbReference type="NCBI Taxonomy" id="410659"/>
    <lineage>
        <taxon>unclassified sequences</taxon>
        <taxon>metagenomes</taxon>
        <taxon>ecological metagenomes</taxon>
    </lineage>
</organism>
<gene>
    <name evidence="1" type="ORF">B2A_14178</name>
</gene>
<comment type="caution">
    <text evidence="1">The sequence shown here is derived from an EMBL/GenBank/DDBJ whole genome shotgun (WGS) entry which is preliminary data.</text>
</comment>
<dbReference type="AlphaFoldDB" id="T0ZKF9"/>
<dbReference type="PROSITE" id="PS51257">
    <property type="entry name" value="PROKAR_LIPOPROTEIN"/>
    <property type="match status" value="1"/>
</dbReference>
<dbReference type="EMBL" id="AUZZ01010280">
    <property type="protein sequence ID" value="EQD30320.1"/>
    <property type="molecule type" value="Genomic_DNA"/>
</dbReference>
<sequence length="255" mass="27393">MSRFDLPAATVLAAALLLGACSKSAPTASMPAGSQPSLSNALSPAAVERAAKAAKASHLPQPDFSTPDGAYVALTNDNQVMFLYAAFSGLPANYDRMAQAYSSDYRSTSNVFKKHDLLTALQPKIEAAIADAKAHPYITWTDDSPQIGHYDFNQHTFADNSALFQQGGYVFFSGIGGYDLAVTNGQAFQQLHVADETKAHEIEDLVDKWQALRVKIYAFVQSTDDSGAPTVQAVITKVQLLDPHGQVLLEQSAPR</sequence>
<proteinExistence type="predicted"/>
<accession>T0ZKF9</accession>